<sequence length="35" mass="3996">PSTLIADKATTNQTLYRSSQVESDDAFCPTFERFR</sequence>
<evidence type="ECO:0000313" key="2">
    <source>
        <dbReference type="Proteomes" id="UP000887013"/>
    </source>
</evidence>
<comment type="caution">
    <text evidence="1">The sequence shown here is derived from an EMBL/GenBank/DDBJ whole genome shotgun (WGS) entry which is preliminary data.</text>
</comment>
<organism evidence="1 2">
    <name type="scientific">Nephila pilipes</name>
    <name type="common">Giant wood spider</name>
    <name type="synonym">Nephila maculata</name>
    <dbReference type="NCBI Taxonomy" id="299642"/>
    <lineage>
        <taxon>Eukaryota</taxon>
        <taxon>Metazoa</taxon>
        <taxon>Ecdysozoa</taxon>
        <taxon>Arthropoda</taxon>
        <taxon>Chelicerata</taxon>
        <taxon>Arachnida</taxon>
        <taxon>Araneae</taxon>
        <taxon>Araneomorphae</taxon>
        <taxon>Entelegynae</taxon>
        <taxon>Araneoidea</taxon>
        <taxon>Nephilidae</taxon>
        <taxon>Nephila</taxon>
    </lineage>
</organism>
<protein>
    <submittedName>
        <fullName evidence="1">Uncharacterized protein</fullName>
    </submittedName>
</protein>
<feature type="non-terminal residue" evidence="1">
    <location>
        <position position="1"/>
    </location>
</feature>
<dbReference type="EMBL" id="BMAW01096575">
    <property type="protein sequence ID" value="GFS75280.1"/>
    <property type="molecule type" value="Genomic_DNA"/>
</dbReference>
<evidence type="ECO:0000313" key="1">
    <source>
        <dbReference type="EMBL" id="GFS75280.1"/>
    </source>
</evidence>
<proteinExistence type="predicted"/>
<gene>
    <name evidence="1" type="ORF">NPIL_684881</name>
</gene>
<dbReference type="AlphaFoldDB" id="A0A8X6T3W8"/>
<accession>A0A8X6T3W8</accession>
<name>A0A8X6T3W8_NEPPI</name>
<dbReference type="Proteomes" id="UP000887013">
    <property type="component" value="Unassembled WGS sequence"/>
</dbReference>
<keyword evidence="2" id="KW-1185">Reference proteome</keyword>
<reference evidence="1" key="1">
    <citation type="submission" date="2020-08" db="EMBL/GenBank/DDBJ databases">
        <title>Multicomponent nature underlies the extraordinary mechanical properties of spider dragline silk.</title>
        <authorList>
            <person name="Kono N."/>
            <person name="Nakamura H."/>
            <person name="Mori M."/>
            <person name="Yoshida Y."/>
            <person name="Ohtoshi R."/>
            <person name="Malay A.D."/>
            <person name="Moran D.A.P."/>
            <person name="Tomita M."/>
            <person name="Numata K."/>
            <person name="Arakawa K."/>
        </authorList>
    </citation>
    <scope>NUCLEOTIDE SEQUENCE</scope>
</reference>